<feature type="transmembrane region" description="Helical" evidence="10">
    <location>
        <begin position="3264"/>
        <end position="3287"/>
    </location>
</feature>
<feature type="non-terminal residue" evidence="12">
    <location>
        <position position="3562"/>
    </location>
</feature>
<feature type="transmembrane region" description="Helical" evidence="10">
    <location>
        <begin position="1535"/>
        <end position="1558"/>
    </location>
</feature>
<feature type="domain" description="PLAT" evidence="11">
    <location>
        <begin position="771"/>
        <end position="890"/>
    </location>
</feature>
<comment type="similarity">
    <text evidence="2">Belongs to the polycystin family.</text>
</comment>
<feature type="transmembrane region" description="Helical" evidence="10">
    <location>
        <begin position="2536"/>
        <end position="2560"/>
    </location>
</feature>
<evidence type="ECO:0000256" key="2">
    <source>
        <dbReference type="ARBA" id="ARBA00007200"/>
    </source>
</evidence>
<evidence type="ECO:0000313" key="13">
    <source>
        <dbReference type="Proteomes" id="UP000292052"/>
    </source>
</evidence>
<dbReference type="Pfam" id="PF08016">
    <property type="entry name" value="PKD_channel"/>
    <property type="match status" value="2"/>
</dbReference>
<gene>
    <name evidence="12" type="ORF">BDFB_004756</name>
</gene>
<feature type="transmembrane region" description="Helical" evidence="10">
    <location>
        <begin position="3376"/>
        <end position="3397"/>
    </location>
</feature>
<name>A0A482VMF8_ASBVE</name>
<organism evidence="12 13">
    <name type="scientific">Asbolus verrucosus</name>
    <name type="common">Desert ironclad beetle</name>
    <dbReference type="NCBI Taxonomy" id="1661398"/>
    <lineage>
        <taxon>Eukaryota</taxon>
        <taxon>Metazoa</taxon>
        <taxon>Ecdysozoa</taxon>
        <taxon>Arthropoda</taxon>
        <taxon>Hexapoda</taxon>
        <taxon>Insecta</taxon>
        <taxon>Pterygota</taxon>
        <taxon>Neoptera</taxon>
        <taxon>Endopterygota</taxon>
        <taxon>Coleoptera</taxon>
        <taxon>Polyphaga</taxon>
        <taxon>Cucujiformia</taxon>
        <taxon>Tenebrionidae</taxon>
        <taxon>Pimeliinae</taxon>
        <taxon>Asbolus</taxon>
    </lineage>
</organism>
<evidence type="ECO:0000256" key="10">
    <source>
        <dbReference type="SAM" id="Phobius"/>
    </source>
</evidence>
<dbReference type="Gene3D" id="2.60.60.20">
    <property type="entry name" value="PLAT/LH2 domain"/>
    <property type="match status" value="2"/>
</dbReference>
<feature type="transmembrane region" description="Helical" evidence="10">
    <location>
        <begin position="1001"/>
        <end position="1018"/>
    </location>
</feature>
<evidence type="ECO:0000256" key="5">
    <source>
        <dbReference type="ARBA" id="ARBA00022989"/>
    </source>
</evidence>
<feature type="transmembrane region" description="Helical" evidence="10">
    <location>
        <begin position="2774"/>
        <end position="2795"/>
    </location>
</feature>
<dbReference type="InterPro" id="IPR051223">
    <property type="entry name" value="Polycystin"/>
</dbReference>
<evidence type="ECO:0000256" key="8">
    <source>
        <dbReference type="PIRSR" id="PIRSR603915-2"/>
    </source>
</evidence>
<evidence type="ECO:0000256" key="1">
    <source>
        <dbReference type="ARBA" id="ARBA00004141"/>
    </source>
</evidence>
<dbReference type="GO" id="GO:0005262">
    <property type="term" value="F:calcium channel activity"/>
    <property type="evidence" value="ECO:0007669"/>
    <property type="project" value="TreeGrafter"/>
</dbReference>
<reference evidence="12 13" key="1">
    <citation type="submission" date="2017-03" db="EMBL/GenBank/DDBJ databases">
        <title>Genome of the blue death feigning beetle - Asbolus verrucosus.</title>
        <authorList>
            <person name="Rider S.D."/>
        </authorList>
    </citation>
    <scope>NUCLEOTIDE SEQUENCE [LARGE SCALE GENOMIC DNA]</scope>
    <source>
        <strain evidence="12">Butters</strain>
        <tissue evidence="12">Head and leg muscle</tissue>
    </source>
</reference>
<evidence type="ECO:0000256" key="3">
    <source>
        <dbReference type="ARBA" id="ARBA00022692"/>
    </source>
</evidence>
<dbReference type="Proteomes" id="UP000292052">
    <property type="component" value="Unassembled WGS sequence"/>
</dbReference>
<dbReference type="InterPro" id="IPR003915">
    <property type="entry name" value="PKD_2"/>
</dbReference>
<feature type="transmembrane region" description="Helical" evidence="10">
    <location>
        <begin position="3308"/>
        <end position="3338"/>
    </location>
</feature>
<dbReference type="InterPro" id="IPR046791">
    <property type="entry name" value="Polycystin_dom"/>
</dbReference>
<keyword evidence="6 10" id="KW-0472">Membrane</keyword>
<dbReference type="GO" id="GO:0016020">
    <property type="term" value="C:membrane"/>
    <property type="evidence" value="ECO:0007669"/>
    <property type="project" value="UniProtKB-SubCell"/>
</dbReference>
<dbReference type="InterPro" id="IPR002859">
    <property type="entry name" value="PKD/REJ-like"/>
</dbReference>
<feature type="transmembrane region" description="Helical" evidence="10">
    <location>
        <begin position="3222"/>
        <end position="3244"/>
    </location>
</feature>
<keyword evidence="5 10" id="KW-1133">Transmembrane helix</keyword>
<evidence type="ECO:0000313" key="12">
    <source>
        <dbReference type="EMBL" id="RZC33627.1"/>
    </source>
</evidence>
<comment type="caution">
    <text evidence="12">The sequence shown here is derived from an EMBL/GenBank/DDBJ whole genome shotgun (WGS) entry which is preliminary data.</text>
</comment>
<dbReference type="InterPro" id="IPR036392">
    <property type="entry name" value="PLAT/LH2_dom_sf"/>
</dbReference>
<feature type="transmembrane region" description="Helical" evidence="10">
    <location>
        <begin position="723"/>
        <end position="747"/>
    </location>
</feature>
<comment type="subcellular location">
    <subcellularLocation>
        <location evidence="1">Membrane</location>
        <topology evidence="1">Multi-pass membrane protein</topology>
    </subcellularLocation>
</comment>
<keyword evidence="3 10" id="KW-0812">Transmembrane</keyword>
<dbReference type="PANTHER" id="PTHR10877:SF183">
    <property type="entry name" value="AT14535P-RELATED"/>
    <property type="match status" value="1"/>
</dbReference>
<accession>A0A482VMF8</accession>
<dbReference type="GO" id="GO:0005509">
    <property type="term" value="F:calcium ion binding"/>
    <property type="evidence" value="ECO:0007669"/>
    <property type="project" value="InterPro"/>
</dbReference>
<feature type="transmembrane region" description="Helical" evidence="10">
    <location>
        <begin position="1342"/>
        <end position="1360"/>
    </location>
</feature>
<comment type="caution">
    <text evidence="9">Lacks conserved residue(s) required for the propagation of feature annotation.</text>
</comment>
<feature type="transmembrane region" description="Helical" evidence="10">
    <location>
        <begin position="2736"/>
        <end position="2754"/>
    </location>
</feature>
<evidence type="ECO:0000256" key="4">
    <source>
        <dbReference type="ARBA" id="ARBA00022729"/>
    </source>
</evidence>
<keyword evidence="4" id="KW-0732">Signal</keyword>
<keyword evidence="13" id="KW-1185">Reference proteome</keyword>
<dbReference type="Pfam" id="PF20519">
    <property type="entry name" value="Polycystin_dom"/>
    <property type="match status" value="2"/>
</dbReference>
<keyword evidence="7" id="KW-0325">Glycoprotein</keyword>
<feature type="disulfide bond" evidence="8">
    <location>
        <begin position="1194"/>
        <end position="1209"/>
    </location>
</feature>
<feature type="transmembrane region" description="Helical" evidence="10">
    <location>
        <begin position="1467"/>
        <end position="1492"/>
    </location>
</feature>
<feature type="transmembrane region" description="Helical" evidence="10">
    <location>
        <begin position="3191"/>
        <end position="3210"/>
    </location>
</feature>
<protein>
    <submittedName>
        <fullName evidence="12">Polycystin-2-like</fullName>
    </submittedName>
</protein>
<feature type="transmembrane region" description="Helical" evidence="10">
    <location>
        <begin position="974"/>
        <end position="994"/>
    </location>
</feature>
<dbReference type="PRINTS" id="PR01433">
    <property type="entry name" value="POLYCYSTIN2"/>
</dbReference>
<dbReference type="Pfam" id="PF02010">
    <property type="entry name" value="REJ"/>
    <property type="match status" value="2"/>
</dbReference>
<feature type="transmembrane region" description="Helical" evidence="10">
    <location>
        <begin position="2837"/>
        <end position="2858"/>
    </location>
</feature>
<feature type="domain" description="PLAT" evidence="11">
    <location>
        <begin position="2584"/>
        <end position="2703"/>
    </location>
</feature>
<evidence type="ECO:0000256" key="6">
    <source>
        <dbReference type="ARBA" id="ARBA00023136"/>
    </source>
</evidence>
<feature type="transmembrane region" description="Helical" evidence="10">
    <location>
        <begin position="2930"/>
        <end position="2953"/>
    </location>
</feature>
<dbReference type="OrthoDB" id="5322100at2759"/>
<sequence>CEIEVFSDTPLPVIKGGTERTVESGRGFLVDGSKSVDRNVPPNQPGNLNYRWTCEVIQGKIKDFCEGGSYIEVPAKYAIKNYQYRFHLFVSADPFNTTSTQQTVTILDNVVELEIICEKNCPPVASITDNKRVTFLRSKCLENCKGVFETSYEWTVEDVANFNYQESTQFGRNTDKFVIKAGVLQPGNKYRIRLGLTGGRIGTAVKIIETHTPPKIESCEVKPSQGRAIITKFKIDCKYTGSTISFEIYTSKGDINIQIARSVELSDLEFMLPINTKVFIRIVDLDGSFVDHQLNVNAMIKKKKIEDAIQIANGIIEEIDKKKLGKITKKTIIETLEEYPINSQEDAKQIASLVNRLVHDPNTDSDPYQGAIATKVCKEAANVSLEQLSKEYSPTTLTSETKEMAETLMSCGESDSKPNFEILQATPLPIITTPFPLLSLPVIEEDYPDYVADDTVMDKTKKYEEVSENVVSICRSNLKMMAMTIVEGEETMTISTQLCSVEVTKLVGSKLVDSKIGAQGVTIFPSGDMEKVNNPVDVMVCSWSNDPFWWNLQRLVVATNVILLKMSENGTDLVMFKQPNRIAFDLYDVHLQKQINVLEVSDSNMSVIRIEVREGEAFFVEFHKLTDSDEFRVMVTDFSKPDFDEVQNKGQIVNKKRSLLYQEHEHGYDSWYYVSVLPNAGSSNSTQKKLECYCNHLSILAGIIHNNYIKIDKVLYEPDFEMVLIYCPIIFVSVCVVFGIYCIALSFTVTRREIAGKNIFLPADISSSSLFIYLIRIRTGKRPLSGTSSNICIKIFGEKRNSRSHVLNYPDPHKRIFQWGNIDWFILPTRHHLGKLLEVALWSDHSGRNPCWFCSDLTIYDLQTNQRWWFKLNIWFNLPPNGQIYTTATVSEKQNKERAIKNVLSRACPRRFHQAGFSSLKKLSLLLSIVMVISMSGLVMYGLPTLKPSDGFAWVNEYGLHLHKFSLRVSRFCWLFLVFTVLLSMTLLLIFGFWIPTITGWLWLTSVIIALVVYFFILENLYEKISNIFYQTEENVKWFSKLRTVLLLIEAQRRHLFKKFGEDLLRPYFTHLYQPMNEEDIRVALSSEKKVKETSRLKLMALLEDTIINTHTVKGNREILDLLEGLHTRTHDTSIINSIDGFYDYINLTLILNLQSKQWYWRYVVNEPGMTVDFHNKYLGVARLRQQRVMTHSCKIPVIMESFFKNETCRSEFWTSKRSVASFGPEYNNFSRLSHVWNYTRATLSAVSITVGKFGAYSGSGYIAPLGRTMYNSFINLNYLREHHWLDATTSVVFVEFLTYNVNSNLFSAVRIMVERSVSGYFRVKVNVKTTQLLFIKDELRIAQFVIFGSFILIVFVFTMKILRRLWKGKLFFLKDLWILVDLVIVGMSYGCFVLYIHRAELVKTFLETMRKAKKNEFVNYFNMFHEDLSFHLVAAFLVFVSTIRLWKLCRFATVFKIMEKTIVLSLYSILIILLGYAIFMTAFTIFAHMLFGSLFGGFKDIRDTLVTLFLQSMGLNKQFDATVLIDTYPLLWGMFYSVFMIMNLLFFTVYIAIMVICHYEAQKLDSGEDDFNNFKKFLFKELIYYKTLAKVTAARLSGGANSKKPKHYVTAKHDDIRYAKCLLLDVNKISMMSCIAAYSLRMESLSEEEKFSLMTRIGQCSRDSDKTDFFFGEKSERNKTTIVYDGRLKKMAAVVEWILKGDEKKARYMKLKYNREVDRQLKKLDFIEQMLTCMLHIINNIESNCPYDEIYYQWSIRDLNENVEVLKGPRSTSNAFVLQPFVVNCSFSVQPALPIPVIQGGNERMVKAGVSFRVDGSKSIDADVPPDQPGNLMFTWSCVLMKGHVEDFCLKKLKEESIIEVPAKYAVKDHTYFFTLDVKTPYYVSPVSAEQTIQVLENAVELEIICEKNCLPVAPKTDSERLTFLRVICLSSCEGVNENSYQWTVEGENDFNYEKSTQFGRYTDKFVIKSGVLQPRKEYKIRVYLIGEYVGEASKTLEPYAPPIIESCQVKPPQGKAIETKFKVRCVYSAEPGSSFEIFTSKDQKNVQITKSRSMEDLEFVLPINTEVYLRIVDPDGSYIIQQLIVDAVQIANGIIEEIDKKPIDLASKVKKTILESFKGYPIKSQEDARQIASMVTRLVQSTNAESDPYQGELATKLCMEAAKVDLEHFKKKQYPTILSKEAEESTKTLMSCGEIDSKANFDMLKPTPLPIDLITPFPLLHVPVVHEDYPDYVADETVLEKTKKYEETSKNFVSICQTNLQMMALTLVEGEDTMIVATDHSSVEVTRSIGSKLVGRTIKVKGAAVRPSGDLNRVNDPVNILICTWSKDPFWWNHSGRVAITNVMLLKMEQGEKELVSFKQPNRVILKLHKRQGEVKIHEIKDVNMSIVRIDVKKGEAFFVEFYNLTDVDSFRVMVTDFTKVDLEEVQKKGEIVKKGQSVLYREHNHDYDGWHYVSILPDRAPTEFKFWISAYSMSCYSWNISQKEWEFACKGRFNSSQNQLECFCNHLSILAGMVRNNLIKVDSVLFDPNFEMILFRCPIVFICVCVVFGIYCLTLSLTATSKEVTGRNIFLPADVSSSCLYILLIRIRTGRRPLSGTSSNICIKIFGDRRKSRSHVLNYPDPYKRIFQWGNKDWFVLPTQYHLGNLTEIALWSDHSGRNPSWFCSDVTIYDLQTGQKWFFKLNTWFNLPPNGKIHTTATATEDRNEERVIRNVLSRICPRRSHQAGFTNFKKLTLLLSIVITNFFYILVMYGLPKLEMRDCFSTVNHYELYYHVILISLASALIASTIHIPLMWLFKKSGSVNFFCWVFLVFNVSLSMTVLLIFGFWIPTVIGWLWLTSTIIALMVYFFILENLYEKIWNILQKAEEDTQLFLKMRSILMAIEIQRKYLFKKFGEDLLRPYFTHLYRPMDNTDIKERKLKEETRLQLLALLEDTILFFCYITLLYLAIFANKNPLSVLSNQGMLDLIAGIYNRTKDITIIKSIDSFYDYINLSLIINLQANQWYWKYVVNEPGIMVDFNNKYLGVARLRQQRALAHPCNTPTTVDFLIKNDTCRSEFWTSKHYTGFFGDEYNLSRLSQVWNYTKAEKAGISLVVGKFGVYYGGGYIAPLGRTKYNSYINLDYLRKNHWLDSATSVIFVEFLAYNVNSNLFNGVRITVENSATGYFRVKVDAKTAQLLFIKDEDETAELVIFFTFFLMVFIFTVKVLSRLWKKKWFFVKDLWILIDLLIVGMSYGCFALFIHRANLVKNFLEKLDKAKKNEFVNYFNVFSEDLVFILVAAFLVFISTVRLWKMCRFATVFKIMEKSLVLSISSIVIIALNHAIVLTAFSCCAYMMFGGFNEHFKDVRDTLVTLFLLSIHNYKINKRRLLETFPVLWVGLYGSFMILSLLFFTIYISNIIISYHEAHQLVSSNENDFINLKKFTIKEFAYYKRLAKVAIVRLTGGADPKKRRRYVVAKPNENRYANCMTIGANKIERMRCLVVYTLKKDSLSNEEKFKLMQRILRYSNESGGIEIFFNKKNEFNIMKIIHDNTLRKIARTVQLLLSWDNKKRRHVEIKYRK</sequence>
<feature type="non-terminal residue" evidence="12">
    <location>
        <position position="1"/>
    </location>
</feature>
<proteinExistence type="inferred from homology"/>
<dbReference type="STRING" id="1661398.A0A482VMF8"/>
<feature type="transmembrane region" description="Helical" evidence="10">
    <location>
        <begin position="2807"/>
        <end position="2831"/>
    </location>
</feature>
<dbReference type="InterPro" id="IPR013122">
    <property type="entry name" value="PKD1_2_channel"/>
</dbReference>
<dbReference type="Pfam" id="PF01477">
    <property type="entry name" value="PLAT"/>
    <property type="match status" value="2"/>
</dbReference>
<feature type="transmembrane region" description="Helical" evidence="10">
    <location>
        <begin position="1372"/>
        <end position="1397"/>
    </location>
</feature>
<dbReference type="GO" id="GO:0050982">
    <property type="term" value="P:detection of mechanical stimulus"/>
    <property type="evidence" value="ECO:0007669"/>
    <property type="project" value="TreeGrafter"/>
</dbReference>
<feature type="transmembrane region" description="Helical" evidence="10">
    <location>
        <begin position="923"/>
        <end position="943"/>
    </location>
</feature>
<evidence type="ECO:0000259" key="11">
    <source>
        <dbReference type="PROSITE" id="PS50095"/>
    </source>
</evidence>
<feature type="transmembrane region" description="Helical" evidence="10">
    <location>
        <begin position="1429"/>
        <end position="1447"/>
    </location>
</feature>
<dbReference type="PROSITE" id="PS50095">
    <property type="entry name" value="PLAT"/>
    <property type="match status" value="2"/>
</dbReference>
<dbReference type="InterPro" id="IPR001024">
    <property type="entry name" value="PLAT/LH2_dom"/>
</dbReference>
<dbReference type="SUPFAM" id="SSF49723">
    <property type="entry name" value="Lipase/lipooxygenase domain (PLAT/LH2 domain)"/>
    <property type="match status" value="2"/>
</dbReference>
<evidence type="ECO:0000256" key="7">
    <source>
        <dbReference type="ARBA" id="ARBA00023180"/>
    </source>
</evidence>
<dbReference type="EMBL" id="QDEB01087377">
    <property type="protein sequence ID" value="RZC33627.1"/>
    <property type="molecule type" value="Genomic_DNA"/>
</dbReference>
<evidence type="ECO:0000256" key="9">
    <source>
        <dbReference type="PROSITE-ProRule" id="PRU00152"/>
    </source>
</evidence>
<dbReference type="PANTHER" id="PTHR10877">
    <property type="entry name" value="POLYCYSTIN FAMILY MEMBER"/>
    <property type="match status" value="1"/>
</dbReference>